<sequence length="411" mass="41587">MLGALLGKKKASRVAPLLVQSDAALEAGSGLERPGPVAEGSLAQPKLDTKSVAGRKSKASLPFQHSLVQPFAALNASTAGAKPSTASTASSRALHRQHGSLPTSRPQQLAPPPALRSLSLGPGSLAGDARASQALAKGAAVAEAGQAGGAASYSTSGGGSSLLIALQLFTEAASGTVTALSSTRQEHEELLQQQREQFQRLLQQRARAAAQRSAPLVPSTSGGPEAQATQPPAAGASLSAPAEATMHRHAPPTLQVPLPPVSPGHTAANSPGPTPPTPPRPRASPATLPPTPASPFLPAPPPFHAASIPADEPVTEWYAGVQFIYPVGCRVEKPEGASTRVVVVGRNVRVELDFRAGVGGGSASGGAGQGPQVVLISSNCVCTLRKVDGVTVVSVMQPLAGNKTPARRLVL</sequence>
<protein>
    <submittedName>
        <fullName evidence="2">Uncharacterized protein</fullName>
    </submittedName>
</protein>
<feature type="region of interest" description="Disordered" evidence="1">
    <location>
        <begin position="27"/>
        <end position="56"/>
    </location>
</feature>
<gene>
    <name evidence="2" type="ORF">HYH03_000377</name>
</gene>
<keyword evidence="3" id="KW-1185">Reference proteome</keyword>
<feature type="region of interest" description="Disordered" evidence="1">
    <location>
        <begin position="202"/>
        <end position="304"/>
    </location>
</feature>
<accession>A0A836C7C6</accession>
<feature type="region of interest" description="Disordered" evidence="1">
    <location>
        <begin position="79"/>
        <end position="122"/>
    </location>
</feature>
<dbReference type="EMBL" id="JAEHOE010000001">
    <property type="protein sequence ID" value="KAG2501879.1"/>
    <property type="molecule type" value="Genomic_DNA"/>
</dbReference>
<organism evidence="2 3">
    <name type="scientific">Edaphochlamys debaryana</name>
    <dbReference type="NCBI Taxonomy" id="47281"/>
    <lineage>
        <taxon>Eukaryota</taxon>
        <taxon>Viridiplantae</taxon>
        <taxon>Chlorophyta</taxon>
        <taxon>core chlorophytes</taxon>
        <taxon>Chlorophyceae</taxon>
        <taxon>CS clade</taxon>
        <taxon>Chlamydomonadales</taxon>
        <taxon>Chlamydomonadales incertae sedis</taxon>
        <taxon>Edaphochlamys</taxon>
    </lineage>
</organism>
<dbReference type="AlphaFoldDB" id="A0A836C7C6"/>
<feature type="compositionally biased region" description="Low complexity" evidence="1">
    <location>
        <begin position="231"/>
        <end position="244"/>
    </location>
</feature>
<feature type="compositionally biased region" description="Low complexity" evidence="1">
    <location>
        <begin position="202"/>
        <end position="212"/>
    </location>
</feature>
<dbReference type="Proteomes" id="UP000612055">
    <property type="component" value="Unassembled WGS sequence"/>
</dbReference>
<feature type="compositionally biased region" description="Pro residues" evidence="1">
    <location>
        <begin position="272"/>
        <end position="303"/>
    </location>
</feature>
<evidence type="ECO:0000256" key="1">
    <source>
        <dbReference type="SAM" id="MobiDB-lite"/>
    </source>
</evidence>
<evidence type="ECO:0000313" key="3">
    <source>
        <dbReference type="Proteomes" id="UP000612055"/>
    </source>
</evidence>
<comment type="caution">
    <text evidence="2">The sequence shown here is derived from an EMBL/GenBank/DDBJ whole genome shotgun (WGS) entry which is preliminary data.</text>
</comment>
<evidence type="ECO:0000313" key="2">
    <source>
        <dbReference type="EMBL" id="KAG2501879.1"/>
    </source>
</evidence>
<proteinExistence type="predicted"/>
<feature type="compositionally biased region" description="Polar residues" evidence="1">
    <location>
        <begin position="218"/>
        <end position="230"/>
    </location>
</feature>
<name>A0A836C7C6_9CHLO</name>
<reference evidence="2" key="1">
    <citation type="journal article" date="2020" name="bioRxiv">
        <title>Comparative genomics of Chlamydomonas.</title>
        <authorList>
            <person name="Craig R.J."/>
            <person name="Hasan A.R."/>
            <person name="Ness R.W."/>
            <person name="Keightley P.D."/>
        </authorList>
    </citation>
    <scope>NUCLEOTIDE SEQUENCE</scope>
    <source>
        <strain evidence="2">CCAP 11/70</strain>
    </source>
</reference>